<dbReference type="InterPro" id="IPR024654">
    <property type="entry name" value="Calcineurin-like_PHP_lpxH"/>
</dbReference>
<dbReference type="SUPFAM" id="SSF56300">
    <property type="entry name" value="Metallo-dependent phosphatases"/>
    <property type="match status" value="1"/>
</dbReference>
<dbReference type="PANTHER" id="PTHR42850">
    <property type="entry name" value="METALLOPHOSPHOESTERASE"/>
    <property type="match status" value="1"/>
</dbReference>
<proteinExistence type="inferred from homology"/>
<dbReference type="Gene3D" id="3.60.21.10">
    <property type="match status" value="1"/>
</dbReference>
<dbReference type="InterPro" id="IPR029052">
    <property type="entry name" value="Metallo-depent_PP-like"/>
</dbReference>
<gene>
    <name evidence="3" type="ORF">KTC_14290</name>
</gene>
<sequence>MKIGIFSDVHGNFVALQTVLAELEQEQVDRLLCLGDICALGPQPAEVIERLRQLQCPVILGNTDAWLEDPLLARESEAERHRIFYELALWSAEQLSESDHAFIRSLPSTLHVPLPQENSLLCFHGSPRSFDDVIAAVTPDDEVARMLQGQTATVMAGGHTHIQMVRRYQDSWILNCGAVGLPGVNAGSPELPQNQNVCWAEYAILRVEQGRISLELRRTPLDGRQLVQALERSSMPHKAWWLQKWRID</sequence>
<dbReference type="Pfam" id="PF12850">
    <property type="entry name" value="Metallophos_2"/>
    <property type="match status" value="1"/>
</dbReference>
<protein>
    <submittedName>
        <fullName evidence="3">Phosphoesterase</fullName>
    </submittedName>
</protein>
<dbReference type="AlphaFoldDB" id="A0A455SH36"/>
<evidence type="ECO:0000313" key="3">
    <source>
        <dbReference type="EMBL" id="BBH86678.1"/>
    </source>
</evidence>
<evidence type="ECO:0000256" key="1">
    <source>
        <dbReference type="ARBA" id="ARBA00008950"/>
    </source>
</evidence>
<organism evidence="3">
    <name type="scientific">Thermosporothrix sp. COM3</name>
    <dbReference type="NCBI Taxonomy" id="2490863"/>
    <lineage>
        <taxon>Bacteria</taxon>
        <taxon>Bacillati</taxon>
        <taxon>Chloroflexota</taxon>
        <taxon>Ktedonobacteria</taxon>
        <taxon>Ktedonobacterales</taxon>
        <taxon>Thermosporotrichaceae</taxon>
        <taxon>Thermosporothrix</taxon>
    </lineage>
</organism>
<dbReference type="PANTHER" id="PTHR42850:SF2">
    <property type="entry name" value="BLL5683 PROTEIN"/>
    <property type="match status" value="1"/>
</dbReference>
<name>A0A455SH36_9CHLR</name>
<dbReference type="InterPro" id="IPR050126">
    <property type="entry name" value="Ap4A_hydrolase"/>
</dbReference>
<feature type="domain" description="Calcineurin-like phosphoesterase" evidence="2">
    <location>
        <begin position="1"/>
        <end position="183"/>
    </location>
</feature>
<evidence type="ECO:0000259" key="2">
    <source>
        <dbReference type="Pfam" id="PF12850"/>
    </source>
</evidence>
<dbReference type="GO" id="GO:0016791">
    <property type="term" value="F:phosphatase activity"/>
    <property type="evidence" value="ECO:0007669"/>
    <property type="project" value="TreeGrafter"/>
</dbReference>
<comment type="similarity">
    <text evidence="1">Belongs to the metallophosphoesterase superfamily. YfcE family.</text>
</comment>
<dbReference type="PIRSF" id="PIRSF000883">
    <property type="entry name" value="Pesterase_MJ0912"/>
    <property type="match status" value="1"/>
</dbReference>
<dbReference type="GO" id="GO:0005737">
    <property type="term" value="C:cytoplasm"/>
    <property type="evidence" value="ECO:0007669"/>
    <property type="project" value="TreeGrafter"/>
</dbReference>
<reference evidence="3" key="1">
    <citation type="submission" date="2018-12" db="EMBL/GenBank/DDBJ databases">
        <title>Novel natural products biosynthetic potential of the class Ktedonobacteria.</title>
        <authorList>
            <person name="Zheng Y."/>
            <person name="Saitou A."/>
            <person name="Wang C.M."/>
            <person name="Toyoda A."/>
            <person name="Minakuchi Y."/>
            <person name="Sekiguchi Y."/>
            <person name="Ueda K."/>
            <person name="Takano H."/>
            <person name="Sakai Y."/>
            <person name="Yokota A."/>
            <person name="Yabe S."/>
        </authorList>
    </citation>
    <scope>NUCLEOTIDE SEQUENCE</scope>
    <source>
        <strain evidence="3">COM3</strain>
    </source>
</reference>
<dbReference type="EMBL" id="AP019376">
    <property type="protein sequence ID" value="BBH86678.1"/>
    <property type="molecule type" value="Genomic_DNA"/>
</dbReference>
<dbReference type="InterPro" id="IPR011152">
    <property type="entry name" value="Pesterase_MJ0912"/>
</dbReference>
<accession>A0A455SH36</accession>